<dbReference type="Proteomes" id="UP000444721">
    <property type="component" value="Unassembled WGS sequence"/>
</dbReference>
<dbReference type="GO" id="GO:0009190">
    <property type="term" value="P:cyclic nucleotide biosynthetic process"/>
    <property type="evidence" value="ECO:0007669"/>
    <property type="project" value="InterPro"/>
</dbReference>
<dbReference type="PANTHER" id="PTHR43642">
    <property type="entry name" value="HYBRID SIGNAL TRANSDUCTION HISTIDINE KINASE G"/>
    <property type="match status" value="1"/>
</dbReference>
<dbReference type="Pfam" id="PF00211">
    <property type="entry name" value="Guanylate_cyc"/>
    <property type="match status" value="1"/>
</dbReference>
<dbReference type="VEuPathDB" id="AmoebaDB:NF0122950"/>
<dbReference type="Pfam" id="PF13191">
    <property type="entry name" value="AAA_16"/>
    <property type="match status" value="1"/>
</dbReference>
<keyword evidence="6" id="KW-1185">Reference proteome</keyword>
<dbReference type="CDD" id="cd07302">
    <property type="entry name" value="CHD"/>
    <property type="match status" value="1"/>
</dbReference>
<evidence type="ECO:0000259" key="3">
    <source>
        <dbReference type="PROSITE" id="PS50011"/>
    </source>
</evidence>
<dbReference type="GO" id="GO:0004672">
    <property type="term" value="F:protein kinase activity"/>
    <property type="evidence" value="ECO:0007669"/>
    <property type="project" value="InterPro"/>
</dbReference>
<dbReference type="VEuPathDB" id="AmoebaDB:NF0122960"/>
<dbReference type="VEuPathDB" id="AmoebaDB:FDP41_012582"/>
<dbReference type="VEuPathDB" id="AmoebaDB:NfTy_024130"/>
<dbReference type="InterPro" id="IPR053159">
    <property type="entry name" value="Hybrid_Histidine_Kinase"/>
</dbReference>
<dbReference type="InterPro" id="IPR029787">
    <property type="entry name" value="Nucleotide_cyclase"/>
</dbReference>
<dbReference type="GO" id="GO:0016020">
    <property type="term" value="C:membrane"/>
    <property type="evidence" value="ECO:0007669"/>
    <property type="project" value="UniProtKB-SubCell"/>
</dbReference>
<gene>
    <name evidence="5" type="ORF">FDP41_012582</name>
</gene>
<dbReference type="SUPFAM" id="SSF56112">
    <property type="entry name" value="Protein kinase-like (PK-like)"/>
    <property type="match status" value="1"/>
</dbReference>
<dbReference type="Pfam" id="PF00069">
    <property type="entry name" value="Pkinase"/>
    <property type="match status" value="1"/>
</dbReference>
<dbReference type="Gene3D" id="1.10.510.10">
    <property type="entry name" value="Transferase(Phosphotransferase) domain 1"/>
    <property type="match status" value="1"/>
</dbReference>
<dbReference type="GO" id="GO:0005524">
    <property type="term" value="F:ATP binding"/>
    <property type="evidence" value="ECO:0007669"/>
    <property type="project" value="InterPro"/>
</dbReference>
<feature type="region of interest" description="Disordered" evidence="2">
    <location>
        <begin position="34"/>
        <end position="54"/>
    </location>
</feature>
<dbReference type="SUPFAM" id="SSF55073">
    <property type="entry name" value="Nucleotide cyclase"/>
    <property type="match status" value="1"/>
</dbReference>
<dbReference type="InterPro" id="IPR000719">
    <property type="entry name" value="Prot_kinase_dom"/>
</dbReference>
<dbReference type="SMART" id="SM00044">
    <property type="entry name" value="CYCc"/>
    <property type="match status" value="1"/>
</dbReference>
<protein>
    <submittedName>
        <fullName evidence="5">Uncharacterized protein</fullName>
    </submittedName>
</protein>
<feature type="domain" description="Protein kinase" evidence="3">
    <location>
        <begin position="92"/>
        <end position="386"/>
    </location>
</feature>
<reference evidence="5 6" key="1">
    <citation type="journal article" date="2019" name="Sci. Rep.">
        <title>Nanopore sequencing improves the draft genome of the human pathogenic amoeba Naegleria fowleri.</title>
        <authorList>
            <person name="Liechti N."/>
            <person name="Schurch N."/>
            <person name="Bruggmann R."/>
            <person name="Wittwer M."/>
        </authorList>
    </citation>
    <scope>NUCLEOTIDE SEQUENCE [LARGE SCALE GENOMIC DNA]</scope>
    <source>
        <strain evidence="5 6">ATCC 30894</strain>
    </source>
</reference>
<name>A0A6A5C3J8_NAEFO</name>
<dbReference type="Gene3D" id="3.40.50.300">
    <property type="entry name" value="P-loop containing nucleotide triphosphate hydrolases"/>
    <property type="match status" value="1"/>
</dbReference>
<proteinExistence type="predicted"/>
<dbReference type="SUPFAM" id="SSF55781">
    <property type="entry name" value="GAF domain-like"/>
    <property type="match status" value="1"/>
</dbReference>
<dbReference type="SMART" id="SM00220">
    <property type="entry name" value="S_TKc"/>
    <property type="match status" value="1"/>
</dbReference>
<comment type="caution">
    <text evidence="5">The sequence shown here is derived from an EMBL/GenBank/DDBJ whole genome shotgun (WGS) entry which is preliminary data.</text>
</comment>
<dbReference type="OrthoDB" id="546632at2759"/>
<dbReference type="GeneID" id="68119797"/>
<dbReference type="RefSeq" id="XP_044566035.1">
    <property type="nucleotide sequence ID" value="XM_044703117.1"/>
</dbReference>
<evidence type="ECO:0000313" key="6">
    <source>
        <dbReference type="Proteomes" id="UP000444721"/>
    </source>
</evidence>
<dbReference type="Gene3D" id="3.30.70.1230">
    <property type="entry name" value="Nucleotide cyclase"/>
    <property type="match status" value="1"/>
</dbReference>
<sequence length="1923" mass="219766">MLPPTYDFSSKTEESKHDAANAFAQSESTFVGARQVSGGPSMNQPGESMHKSPISHDNYFTSSLGLPPFFLPVIADNFASPIIHYDRNTTVVITCKYVPQEYPGFVPLRLDSDTVYTVKMSLTPSSASQLEKDASISRYLEKSLQNANKIAPSIYAHLKEYFIIVREFIDGSSLKQLTLENPTADLDTLQKNIEIAIKLCKDVDQMHTLRVCHCDLAPDNIIYDHSNSTVIIIDFGLSELLPLSNPYIYTSKPKGNVRYISPEATGRLPKPIGFYSDIYTLGFVLFELIAKDHPFNSCVKSSDFIFSHITKQPESLYQNLKRREIFREESSELFATVIHAISLVINKMVQKSIEKRYFCMRGVIGDLDCILTCLKKADNFCLHNFIPGQHDVQTTLSIPFAVYGRDSIIDQMENLLQAMTTMQVPTLIMLRGYSGVGKTSIVREFRNRCKDAIAYFEAKYDQNQNVPFFAFTSIISTVIEAVLGESEDFIAEFRSYILTRLNSFQLDMLCEAIPSFGLIFPSCQNRSCAIVLKEHQEAIKLFSQGVIYMLKIYNQMKHKPITIFLDDVQWADFESMKLLKEIMGLGTCESFPLLLIFAYRDNEVKNNHLHPLNVFLDSARSIASITDIEVSDLTEDDCNHLVAASLHRTPRDTEKLTKLLYLKTQGNPFFLKQLLVTLFKEEKIYFNRSLQAISWNLEEIDRVKYSDNVVDFLLIRFDCMLPDTKKALAYASCIGCKALFQHLLHLINIKKEEHSALELKEILDHGVKEGWISYIDTHTFQFNHDRLQHAANASISESEKAKIHYKYGKYLLQKVKTGEIAQDDVIFDIVVHLNHRSKDPKILKSSEKRRLLLELNKMAAKKAISCCAVEQATIFVNTALEMLQLEKDIWEDPLYPTTFELFMIKGNCEFVTNVGSAIDIFNTALQRAKTRLHVFEACYNLEMGYLAQGKFEAVFELLMNHIFPVFEELKFLTVPSNRNADFLKEWIDNKMKDMKKNLILKFTTKKDILELPDMTDIEEMYFIQALSQSNPAIFHMKSLDSMLIPNSRYIFMTCVLIAFEKVLKHGLSPESPILLAVCSHFWSTFELFPRMTLFIESAIELAKNRYKNPLQLSSCLLLKIMSFALYPNINCLEVWNLVEEAFLLTVKCNNRTYGVFTITFYPFYHLFFANSDMKTSIELSKQCISIIKGIENCYLLDTSNMILEMKRVICGEQESFDPPYTSDVIHYPYFRCMHFMFKAISLYFQQQWEESFACIEQTFDFKEETFGMCVEWILVISQGLVCCEFQKHILLNHIAGQEERLEKSDKIIEDVLQRLERLCKCNPLIFPSPFALIKAEKLFCDYLRFGHDYTRQIIGLLIQSLTLATQERNHFMVKFCNLKLGELFKDLNLFDSISGKYFTNAYEQFNEMGASLMVNYICENYKEQIDAYEREVGAAAPSSSSSSDKSSTTIAQQEFSLTSITKSRFVESNEVDFKEIFISILPLLNEHADSNRSCLLLKRNNKLYLDAEVNDELNPKESIPPHINHEEASIDKLAGRLPLNMIYRTIRTRFEQVFSQSREYDPYFEKSHVSSALCLPIIREKSVIGCVYLENREIEDAFTLEKINIAKLIISISIDNAKIFSSINKSYARFLPSEFLKLLGKSHVTKVKPGDAIAREMTVLFSDIYGFTELIESLSAKEGFGFINQLLFKIAPPISKYGGFIDKILGDGILALFPDPQSAVSASLEMISELEKFNKENVYNVKMGIGISNGVVSLGTIGYEDRLDATVISDTTNVASRCESLTRSFKSRIIVTESVINSSHLSITDAYIIYIGKFILKGKQFARDLYAIKGKKWTTIIQNADLFESSTISQVVSLFQSRKFEQCLEVTKQIRTGTTSNPFVMAMCRFYSQACTIYATCKLPDQWAGDIRLSKDGEPKPYFFGGG</sequence>
<evidence type="ECO:0000313" key="5">
    <source>
        <dbReference type="EMBL" id="KAF0981322.1"/>
    </source>
</evidence>
<dbReference type="GO" id="GO:0035556">
    <property type="term" value="P:intracellular signal transduction"/>
    <property type="evidence" value="ECO:0007669"/>
    <property type="project" value="InterPro"/>
</dbReference>
<accession>A0A6A5C3J8</accession>
<dbReference type="Gene3D" id="3.30.450.40">
    <property type="match status" value="1"/>
</dbReference>
<dbReference type="InterPro" id="IPR008266">
    <property type="entry name" value="Tyr_kinase_AS"/>
</dbReference>
<evidence type="ECO:0000259" key="4">
    <source>
        <dbReference type="PROSITE" id="PS50125"/>
    </source>
</evidence>
<dbReference type="PROSITE" id="PS50011">
    <property type="entry name" value="PROTEIN_KINASE_DOM"/>
    <property type="match status" value="1"/>
</dbReference>
<dbReference type="PROSITE" id="PS00109">
    <property type="entry name" value="PROTEIN_KINASE_TYR"/>
    <property type="match status" value="1"/>
</dbReference>
<evidence type="ECO:0000256" key="2">
    <source>
        <dbReference type="SAM" id="MobiDB-lite"/>
    </source>
</evidence>
<dbReference type="InterPro" id="IPR011009">
    <property type="entry name" value="Kinase-like_dom_sf"/>
</dbReference>
<dbReference type="InterPro" id="IPR027417">
    <property type="entry name" value="P-loop_NTPase"/>
</dbReference>
<dbReference type="PROSITE" id="PS50125">
    <property type="entry name" value="GUANYLATE_CYCLASE_2"/>
    <property type="match status" value="1"/>
</dbReference>
<evidence type="ECO:0000256" key="1">
    <source>
        <dbReference type="ARBA" id="ARBA00004167"/>
    </source>
</evidence>
<dbReference type="InterPro" id="IPR029016">
    <property type="entry name" value="GAF-like_dom_sf"/>
</dbReference>
<dbReference type="OMA" id="TRYKLEY"/>
<dbReference type="InterPro" id="IPR041664">
    <property type="entry name" value="AAA_16"/>
</dbReference>
<feature type="domain" description="Guanylate cyclase" evidence="4">
    <location>
        <begin position="1658"/>
        <end position="1779"/>
    </location>
</feature>
<comment type="subcellular location">
    <subcellularLocation>
        <location evidence="1">Membrane</location>
        <topology evidence="1">Single-pass membrane protein</topology>
    </subcellularLocation>
</comment>
<dbReference type="PANTHER" id="PTHR43642:SF1">
    <property type="entry name" value="HYBRID SIGNAL TRANSDUCTION HISTIDINE KINASE G"/>
    <property type="match status" value="1"/>
</dbReference>
<dbReference type="SUPFAM" id="SSF52540">
    <property type="entry name" value="P-loop containing nucleoside triphosphate hydrolases"/>
    <property type="match status" value="1"/>
</dbReference>
<dbReference type="EMBL" id="VFQX01000015">
    <property type="protein sequence ID" value="KAF0981322.1"/>
    <property type="molecule type" value="Genomic_DNA"/>
</dbReference>
<organism evidence="5 6">
    <name type="scientific">Naegleria fowleri</name>
    <name type="common">Brain eating amoeba</name>
    <dbReference type="NCBI Taxonomy" id="5763"/>
    <lineage>
        <taxon>Eukaryota</taxon>
        <taxon>Discoba</taxon>
        <taxon>Heterolobosea</taxon>
        <taxon>Tetramitia</taxon>
        <taxon>Eutetramitia</taxon>
        <taxon>Vahlkampfiidae</taxon>
        <taxon>Naegleria</taxon>
    </lineage>
</organism>
<dbReference type="InterPro" id="IPR001054">
    <property type="entry name" value="A/G_cyclase"/>
</dbReference>